<proteinExistence type="predicted"/>
<evidence type="ECO:0000313" key="1">
    <source>
        <dbReference type="EMBL" id="OMO89717.1"/>
    </source>
</evidence>
<evidence type="ECO:0000313" key="2">
    <source>
        <dbReference type="Proteomes" id="UP000188268"/>
    </source>
</evidence>
<keyword evidence="2" id="KW-1185">Reference proteome</keyword>
<dbReference type="Gramene" id="OMO89717">
    <property type="protein sequence ID" value="OMO89717"/>
    <property type="gene ID" value="CCACVL1_07673"/>
</dbReference>
<dbReference type="AlphaFoldDB" id="A0A1R3J4F9"/>
<name>A0A1R3J4F9_COCAP</name>
<protein>
    <submittedName>
        <fullName evidence="1">Uncharacterized protein</fullName>
    </submittedName>
</protein>
<dbReference type="EMBL" id="AWWV01008618">
    <property type="protein sequence ID" value="OMO89717.1"/>
    <property type="molecule type" value="Genomic_DNA"/>
</dbReference>
<comment type="caution">
    <text evidence="1">The sequence shown here is derived from an EMBL/GenBank/DDBJ whole genome shotgun (WGS) entry which is preliminary data.</text>
</comment>
<accession>A0A1R3J4F9</accession>
<dbReference type="Proteomes" id="UP000188268">
    <property type="component" value="Unassembled WGS sequence"/>
</dbReference>
<gene>
    <name evidence="1" type="ORF">CCACVL1_07673</name>
</gene>
<sequence length="24" mass="2577">MEVGTATVETALRINVSFYCAVDS</sequence>
<reference evidence="1 2" key="1">
    <citation type="submission" date="2013-09" db="EMBL/GenBank/DDBJ databases">
        <title>Corchorus capsularis genome sequencing.</title>
        <authorList>
            <person name="Alam M."/>
            <person name="Haque M.S."/>
            <person name="Islam M.S."/>
            <person name="Emdad E.M."/>
            <person name="Islam M.M."/>
            <person name="Ahmed B."/>
            <person name="Halim A."/>
            <person name="Hossen Q.M.M."/>
            <person name="Hossain M.Z."/>
            <person name="Ahmed R."/>
            <person name="Khan M.M."/>
            <person name="Islam R."/>
            <person name="Rashid M.M."/>
            <person name="Khan S.A."/>
            <person name="Rahman M.S."/>
            <person name="Alam M."/>
        </authorList>
    </citation>
    <scope>NUCLEOTIDE SEQUENCE [LARGE SCALE GENOMIC DNA]</scope>
    <source>
        <strain evidence="2">cv. CVL-1</strain>
        <tissue evidence="1">Whole seedling</tissue>
    </source>
</reference>
<organism evidence="1 2">
    <name type="scientific">Corchorus capsularis</name>
    <name type="common">Jute</name>
    <dbReference type="NCBI Taxonomy" id="210143"/>
    <lineage>
        <taxon>Eukaryota</taxon>
        <taxon>Viridiplantae</taxon>
        <taxon>Streptophyta</taxon>
        <taxon>Embryophyta</taxon>
        <taxon>Tracheophyta</taxon>
        <taxon>Spermatophyta</taxon>
        <taxon>Magnoliopsida</taxon>
        <taxon>eudicotyledons</taxon>
        <taxon>Gunneridae</taxon>
        <taxon>Pentapetalae</taxon>
        <taxon>rosids</taxon>
        <taxon>malvids</taxon>
        <taxon>Malvales</taxon>
        <taxon>Malvaceae</taxon>
        <taxon>Grewioideae</taxon>
        <taxon>Apeibeae</taxon>
        <taxon>Corchorus</taxon>
    </lineage>
</organism>